<comment type="caution">
    <text evidence="3">The sequence shown here is derived from an EMBL/GenBank/DDBJ whole genome shotgun (WGS) entry which is preliminary data.</text>
</comment>
<sequence>MAQALLNDPSLVFLDEPLGGLDPLGRKEIRDIITRLKDEGKTVFLSSHILQDIEMICNRVAIIVNGEIINQGALHDLISEKILFTEVILSGVNEKELKELGECLSGHGDRTLLKVFKEENVEKVLQLAQSSKGKVHSLIPRTETLEDLFVGIVKQR</sequence>
<dbReference type="EMBL" id="BARU01000577">
    <property type="protein sequence ID" value="GAH22397.1"/>
    <property type="molecule type" value="Genomic_DNA"/>
</dbReference>
<comment type="similarity">
    <text evidence="1">Belongs to the ABC transporter superfamily.</text>
</comment>
<reference evidence="3" key="1">
    <citation type="journal article" date="2014" name="Front. Microbiol.">
        <title>High frequency of phylogenetically diverse reductive dehalogenase-homologous genes in deep subseafloor sedimentary metagenomes.</title>
        <authorList>
            <person name="Kawai M."/>
            <person name="Futagami T."/>
            <person name="Toyoda A."/>
            <person name="Takaki Y."/>
            <person name="Nishi S."/>
            <person name="Hori S."/>
            <person name="Arai W."/>
            <person name="Tsubouchi T."/>
            <person name="Morono Y."/>
            <person name="Uchiyama I."/>
            <person name="Ito T."/>
            <person name="Fujiyama A."/>
            <person name="Inagaki F."/>
            <person name="Takami H."/>
        </authorList>
    </citation>
    <scope>NUCLEOTIDE SEQUENCE</scope>
    <source>
        <strain evidence="3">Expedition CK06-06</strain>
    </source>
</reference>
<evidence type="ECO:0000256" key="1">
    <source>
        <dbReference type="ARBA" id="ARBA00005417"/>
    </source>
</evidence>
<dbReference type="PANTHER" id="PTHR43335">
    <property type="entry name" value="ABC TRANSPORTER, ATP-BINDING PROTEIN"/>
    <property type="match status" value="1"/>
</dbReference>
<dbReference type="Gene3D" id="3.40.50.300">
    <property type="entry name" value="P-loop containing nucleotide triphosphate hydrolases"/>
    <property type="match status" value="1"/>
</dbReference>
<accession>X1DQD4</accession>
<evidence type="ECO:0000313" key="3">
    <source>
        <dbReference type="EMBL" id="GAH22397.1"/>
    </source>
</evidence>
<protein>
    <recommendedName>
        <fullName evidence="4">DUF4162 domain-containing protein</fullName>
    </recommendedName>
</protein>
<gene>
    <name evidence="3" type="ORF">S03H2_01853</name>
</gene>
<dbReference type="AlphaFoldDB" id="X1DQD4"/>
<proteinExistence type="inferred from homology"/>
<dbReference type="InterPro" id="IPR027417">
    <property type="entry name" value="P-loop_NTPase"/>
</dbReference>
<organism evidence="3">
    <name type="scientific">marine sediment metagenome</name>
    <dbReference type="NCBI Taxonomy" id="412755"/>
    <lineage>
        <taxon>unclassified sequences</taxon>
        <taxon>metagenomes</taxon>
        <taxon>ecological metagenomes</taxon>
    </lineage>
</organism>
<dbReference type="SUPFAM" id="SSF52540">
    <property type="entry name" value="P-loop containing nucleoside triphosphate hydrolases"/>
    <property type="match status" value="1"/>
</dbReference>
<name>X1DQD4_9ZZZZ</name>
<evidence type="ECO:0008006" key="4">
    <source>
        <dbReference type="Google" id="ProtNLM"/>
    </source>
</evidence>
<evidence type="ECO:0000256" key="2">
    <source>
        <dbReference type="ARBA" id="ARBA00022448"/>
    </source>
</evidence>
<keyword evidence="2" id="KW-0813">Transport</keyword>